<sequence>MANSTNSQINIATLSVSGPTLSLPRAHLVSLIARLPLKHHLAHSLSSQGIAVIVMLRISQILSSILLVCASVVTADFDQFYFSSNATNYVCPGIGFGCKPPMICAHESVTDQFYCCAPGATDAVCWKGSPACDGGSKQTPSGGQQSCSSGTNAFCCLKSREECTATKNQVNVCWSTLDNPIANLSDTKLNDTFSSLSSAHPSASSFPIPLAQLQATATPTTSLPVLLSASSLSSASETASRTAIDAPISAEPTEKKGVSGGAIGGIVGGVVGGLVIISVFGFLMFRRHKAASKGEHAPIASGSPSEHEHGNPYEMNAYQQQHAGIAEAPTPTEKYAYNAGAGPVAPASPYRDVPEVQGSTVGSPVFEMQGSAPVEMDGSRPVRR</sequence>
<name>A0A162VFB1_DIDRA</name>
<dbReference type="OrthoDB" id="3945612at2759"/>
<evidence type="ECO:0000313" key="2">
    <source>
        <dbReference type="Proteomes" id="UP000076837"/>
    </source>
</evidence>
<evidence type="ECO:0000313" key="1">
    <source>
        <dbReference type="EMBL" id="KZM18424.1"/>
    </source>
</evidence>
<accession>A0A162VFB1</accession>
<dbReference type="Proteomes" id="UP000076837">
    <property type="component" value="Unassembled WGS sequence"/>
</dbReference>
<reference evidence="1 2" key="1">
    <citation type="journal article" date="2016" name="Sci. Rep.">
        <title>Draft genome sequencing and secretome analysis of fungal phytopathogen Ascochyta rabiei provides insight into the necrotrophic effector repertoire.</title>
        <authorList>
            <person name="Verma S."/>
            <person name="Gazara R.K."/>
            <person name="Nizam S."/>
            <person name="Parween S."/>
            <person name="Chattopadhyay D."/>
            <person name="Verma P.K."/>
        </authorList>
    </citation>
    <scope>NUCLEOTIDE SEQUENCE [LARGE SCALE GENOMIC DNA]</scope>
    <source>
        <strain evidence="1 2">ArDII</strain>
    </source>
</reference>
<comment type="caution">
    <text evidence="1">The sequence shown here is derived from an EMBL/GenBank/DDBJ whole genome shotgun (WGS) entry which is preliminary data.</text>
</comment>
<keyword evidence="2" id="KW-1185">Reference proteome</keyword>
<dbReference type="EMBL" id="JYNV01000332">
    <property type="protein sequence ID" value="KZM18424.1"/>
    <property type="molecule type" value="Genomic_DNA"/>
</dbReference>
<protein>
    <submittedName>
        <fullName evidence="1">Uncharacterized protein</fullName>
    </submittedName>
</protein>
<gene>
    <name evidence="1" type="ORF">ST47_g10436</name>
</gene>
<organism evidence="1 2">
    <name type="scientific">Didymella rabiei</name>
    <name type="common">Chickpea ascochyta blight fungus</name>
    <name type="synonym">Mycosphaerella rabiei</name>
    <dbReference type="NCBI Taxonomy" id="5454"/>
    <lineage>
        <taxon>Eukaryota</taxon>
        <taxon>Fungi</taxon>
        <taxon>Dikarya</taxon>
        <taxon>Ascomycota</taxon>
        <taxon>Pezizomycotina</taxon>
        <taxon>Dothideomycetes</taxon>
        <taxon>Pleosporomycetidae</taxon>
        <taxon>Pleosporales</taxon>
        <taxon>Pleosporineae</taxon>
        <taxon>Didymellaceae</taxon>
        <taxon>Ascochyta</taxon>
    </lineage>
</organism>
<dbReference type="AlphaFoldDB" id="A0A162VFB1"/>
<proteinExistence type="predicted"/>
<dbReference type="STRING" id="5454.A0A162VFB1"/>